<dbReference type="EMBL" id="AP025564">
    <property type="protein sequence ID" value="BDE96095.1"/>
    <property type="molecule type" value="Genomic_DNA"/>
</dbReference>
<feature type="compositionally biased region" description="Low complexity" evidence="7">
    <location>
        <begin position="10"/>
        <end position="23"/>
    </location>
</feature>
<sequence>MASERDETLEAAAGADASGAMSDETFDAAMAEELEREETGEEPRKAPSKVIVVRDYCVRHKGAACNRCEIACPKGAIGFSEEELPTIDESLCTRCGICFGICDALSSTRITMIDLHARIRRIALRGEDVYLTCKENIFPGLEPAANVVVLPCLACLSPEIWTLVLAENIKVKVACDLSYCADCERAGEMAEMLYTHAIESAEAWTGEKVLFSKEIPEKEQLLKNLANPTGVDRRAAFTNLVGDVGDIASGKRRLRNSEVLQQFYERRERARAIARLNLAEDDVFNDFVPMGLTKKTMTPKRQLLLEAIDRKPAIAPRVPVYLSETDCERCTNALECTKACPTGARFPDPETGILAMDARYCIGCGICVEACPEGAIDMIEATAEALIVAAEHTDASAQDAAEE</sequence>
<feature type="region of interest" description="Disordered" evidence="7">
    <location>
        <begin position="1"/>
        <end position="46"/>
    </location>
</feature>
<dbReference type="PROSITE" id="PS51379">
    <property type="entry name" value="4FE4S_FER_2"/>
    <property type="match status" value="4"/>
</dbReference>
<dbReference type="RefSeq" id="WP_244412371.1">
    <property type="nucleotide sequence ID" value="NZ_AP025564.1"/>
</dbReference>
<accession>A0ABN6MGB2</accession>
<keyword evidence="10" id="KW-1185">Reference proteome</keyword>
<keyword evidence="1" id="KW-0813">Transport</keyword>
<evidence type="ECO:0000256" key="2">
    <source>
        <dbReference type="ARBA" id="ARBA00022485"/>
    </source>
</evidence>
<dbReference type="Pfam" id="PF13237">
    <property type="entry name" value="Fer4_10"/>
    <property type="match status" value="1"/>
</dbReference>
<gene>
    <name evidence="9" type="ORF">CE91St30_14280</name>
</gene>
<evidence type="ECO:0000256" key="1">
    <source>
        <dbReference type="ARBA" id="ARBA00022448"/>
    </source>
</evidence>
<dbReference type="InterPro" id="IPR050294">
    <property type="entry name" value="RnfB_subfamily"/>
</dbReference>
<keyword evidence="3" id="KW-0479">Metal-binding</keyword>
<keyword evidence="6" id="KW-0411">Iron-sulfur</keyword>
<dbReference type="InterPro" id="IPR017896">
    <property type="entry name" value="4Fe4S_Fe-S-bd"/>
</dbReference>
<reference evidence="9 10" key="1">
    <citation type="submission" date="2022-01" db="EMBL/GenBank/DDBJ databases">
        <title>Novel bile acid biosynthetic pathways are enriched in the microbiome of centenarians.</title>
        <authorList>
            <person name="Sato Y."/>
            <person name="Atarashi K."/>
            <person name="Plichta R.D."/>
            <person name="Arai Y."/>
            <person name="Sasajima S."/>
            <person name="Kearney M.S."/>
            <person name="Suda W."/>
            <person name="Takeshita K."/>
            <person name="Sasaki T."/>
            <person name="Okamoto S."/>
            <person name="Skelly N.A."/>
            <person name="Okamura Y."/>
            <person name="Vlamakis H."/>
            <person name="Li Y."/>
            <person name="Tanoue T."/>
            <person name="Takei H."/>
            <person name="Nittono H."/>
            <person name="Narushima S."/>
            <person name="Irie J."/>
            <person name="Itoh H."/>
            <person name="Moriya K."/>
            <person name="Sugiura Y."/>
            <person name="Suematsu M."/>
            <person name="Moritoki N."/>
            <person name="Shibata S."/>
            <person name="Littman R.D."/>
            <person name="Fischbach A.M."/>
            <person name="Uwamino Y."/>
            <person name="Inoue T."/>
            <person name="Honda A."/>
            <person name="Hattori M."/>
            <person name="Murai T."/>
            <person name="Xavier J.R."/>
            <person name="Hirose N."/>
            <person name="Honda K."/>
        </authorList>
    </citation>
    <scope>NUCLEOTIDE SEQUENCE [LARGE SCALE GENOMIC DNA]</scope>
    <source>
        <strain evidence="9 10">CE91-St30</strain>
    </source>
</reference>
<dbReference type="PANTHER" id="PTHR42859:SF10">
    <property type="entry name" value="DIMETHYLSULFOXIDE REDUCTASE CHAIN B"/>
    <property type="match status" value="1"/>
</dbReference>
<name>A0ABN6MGB2_9ACTN</name>
<dbReference type="Proteomes" id="UP001320544">
    <property type="component" value="Chromosome"/>
</dbReference>
<protein>
    <recommendedName>
        <fullName evidence="8">4Fe-4S ferredoxin-type domain-containing protein</fullName>
    </recommendedName>
</protein>
<evidence type="ECO:0000256" key="3">
    <source>
        <dbReference type="ARBA" id="ARBA00022723"/>
    </source>
</evidence>
<evidence type="ECO:0000313" key="10">
    <source>
        <dbReference type="Proteomes" id="UP001320544"/>
    </source>
</evidence>
<evidence type="ECO:0000256" key="4">
    <source>
        <dbReference type="ARBA" id="ARBA00022982"/>
    </source>
</evidence>
<proteinExistence type="predicted"/>
<keyword evidence="5" id="KW-0408">Iron</keyword>
<feature type="domain" description="4Fe-4S ferredoxin-type" evidence="8">
    <location>
        <begin position="352"/>
        <end position="381"/>
    </location>
</feature>
<evidence type="ECO:0000256" key="5">
    <source>
        <dbReference type="ARBA" id="ARBA00023004"/>
    </source>
</evidence>
<evidence type="ECO:0000313" key="9">
    <source>
        <dbReference type="EMBL" id="BDE96095.1"/>
    </source>
</evidence>
<organism evidence="9 10">
    <name type="scientific">Raoultibacter timonensis</name>
    <dbReference type="NCBI Taxonomy" id="1907662"/>
    <lineage>
        <taxon>Bacteria</taxon>
        <taxon>Bacillati</taxon>
        <taxon>Actinomycetota</taxon>
        <taxon>Coriobacteriia</taxon>
        <taxon>Eggerthellales</taxon>
        <taxon>Eggerthellaceae</taxon>
        <taxon>Raoultibacter</taxon>
    </lineage>
</organism>
<dbReference type="SUPFAM" id="SSF54862">
    <property type="entry name" value="4Fe-4S ferredoxins"/>
    <property type="match status" value="2"/>
</dbReference>
<feature type="domain" description="4Fe-4S ferredoxin-type" evidence="8">
    <location>
        <begin position="83"/>
        <end position="113"/>
    </location>
</feature>
<evidence type="ECO:0000256" key="7">
    <source>
        <dbReference type="SAM" id="MobiDB-lite"/>
    </source>
</evidence>
<dbReference type="PROSITE" id="PS00198">
    <property type="entry name" value="4FE4S_FER_1"/>
    <property type="match status" value="1"/>
</dbReference>
<feature type="domain" description="4Fe-4S ferredoxin-type" evidence="8">
    <location>
        <begin position="48"/>
        <end position="82"/>
    </location>
</feature>
<dbReference type="PANTHER" id="PTHR42859">
    <property type="entry name" value="OXIDOREDUCTASE"/>
    <property type="match status" value="1"/>
</dbReference>
<evidence type="ECO:0000256" key="6">
    <source>
        <dbReference type="ARBA" id="ARBA00023014"/>
    </source>
</evidence>
<dbReference type="Gene3D" id="3.30.70.20">
    <property type="match status" value="2"/>
</dbReference>
<evidence type="ECO:0000259" key="8">
    <source>
        <dbReference type="PROSITE" id="PS51379"/>
    </source>
</evidence>
<feature type="domain" description="4Fe-4S ferredoxin-type" evidence="8">
    <location>
        <begin position="321"/>
        <end position="350"/>
    </location>
</feature>
<dbReference type="InterPro" id="IPR017900">
    <property type="entry name" value="4Fe4S_Fe_S_CS"/>
</dbReference>
<feature type="compositionally biased region" description="Acidic residues" evidence="7">
    <location>
        <begin position="24"/>
        <end position="40"/>
    </location>
</feature>
<keyword evidence="2" id="KW-0004">4Fe-4S</keyword>
<keyword evidence="4" id="KW-0249">Electron transport</keyword>